<keyword evidence="2" id="KW-0732">Signal</keyword>
<evidence type="ECO:0000256" key="2">
    <source>
        <dbReference type="SAM" id="SignalP"/>
    </source>
</evidence>
<keyword evidence="4" id="KW-1185">Reference proteome</keyword>
<comment type="caution">
    <text evidence="3">The sequence shown here is derived from an EMBL/GenBank/DDBJ whole genome shotgun (WGS) entry which is preliminary data.</text>
</comment>
<feature type="region of interest" description="Disordered" evidence="1">
    <location>
        <begin position="41"/>
        <end position="60"/>
    </location>
</feature>
<protein>
    <submittedName>
        <fullName evidence="3">Uncharacterized protein</fullName>
    </submittedName>
</protein>
<feature type="signal peptide" evidence="2">
    <location>
        <begin position="1"/>
        <end position="23"/>
    </location>
</feature>
<gene>
    <name evidence="3" type="ORF">EYF80_067078</name>
</gene>
<evidence type="ECO:0000313" key="4">
    <source>
        <dbReference type="Proteomes" id="UP000314294"/>
    </source>
</evidence>
<dbReference type="EMBL" id="SRLO01020934">
    <property type="protein sequence ID" value="TNN22807.1"/>
    <property type="molecule type" value="Genomic_DNA"/>
</dbReference>
<dbReference type="Proteomes" id="UP000314294">
    <property type="component" value="Unassembled WGS sequence"/>
</dbReference>
<evidence type="ECO:0000313" key="3">
    <source>
        <dbReference type="EMBL" id="TNN22807.1"/>
    </source>
</evidence>
<reference evidence="3 4" key="1">
    <citation type="submission" date="2019-03" db="EMBL/GenBank/DDBJ databases">
        <title>First draft genome of Liparis tanakae, snailfish: a comprehensive survey of snailfish specific genes.</title>
        <authorList>
            <person name="Kim W."/>
            <person name="Song I."/>
            <person name="Jeong J.-H."/>
            <person name="Kim D."/>
            <person name="Kim S."/>
            <person name="Ryu S."/>
            <person name="Song J.Y."/>
            <person name="Lee S.K."/>
        </authorList>
    </citation>
    <scope>NUCLEOTIDE SEQUENCE [LARGE SCALE GENOMIC DNA]</scope>
    <source>
        <tissue evidence="3">Muscle</tissue>
    </source>
</reference>
<evidence type="ECO:0000256" key="1">
    <source>
        <dbReference type="SAM" id="MobiDB-lite"/>
    </source>
</evidence>
<organism evidence="3 4">
    <name type="scientific">Liparis tanakae</name>
    <name type="common">Tanaka's snailfish</name>
    <dbReference type="NCBI Taxonomy" id="230148"/>
    <lineage>
        <taxon>Eukaryota</taxon>
        <taxon>Metazoa</taxon>
        <taxon>Chordata</taxon>
        <taxon>Craniata</taxon>
        <taxon>Vertebrata</taxon>
        <taxon>Euteleostomi</taxon>
        <taxon>Actinopterygii</taxon>
        <taxon>Neopterygii</taxon>
        <taxon>Teleostei</taxon>
        <taxon>Neoteleostei</taxon>
        <taxon>Acanthomorphata</taxon>
        <taxon>Eupercaria</taxon>
        <taxon>Perciformes</taxon>
        <taxon>Cottioidei</taxon>
        <taxon>Cottales</taxon>
        <taxon>Liparidae</taxon>
        <taxon>Liparis</taxon>
    </lineage>
</organism>
<proteinExistence type="predicted"/>
<name>A0A4Z2E236_9TELE</name>
<dbReference type="AlphaFoldDB" id="A0A4Z2E236"/>
<feature type="chain" id="PRO_5021268731" evidence="2">
    <location>
        <begin position="24"/>
        <end position="60"/>
    </location>
</feature>
<feature type="compositionally biased region" description="Polar residues" evidence="1">
    <location>
        <begin position="44"/>
        <end position="60"/>
    </location>
</feature>
<accession>A0A4Z2E236</accession>
<sequence length="60" mass="6719">MALATFSLGLITLALTHWHPARANDRHAVYWNSSNLLPRDNTESNELSPLLQQETGHPPD</sequence>